<dbReference type="PROSITE" id="PS51819">
    <property type="entry name" value="VOC"/>
    <property type="match status" value="1"/>
</dbReference>
<name>A0A0K8QQE1_9GAMM</name>
<evidence type="ECO:0000313" key="4">
    <source>
        <dbReference type="Proteomes" id="UP000253740"/>
    </source>
</evidence>
<dbReference type="Pfam" id="PF00903">
    <property type="entry name" value="Glyoxalase"/>
    <property type="match status" value="1"/>
</dbReference>
<dbReference type="InterPro" id="IPR029068">
    <property type="entry name" value="Glyas_Bleomycin-R_OHBP_Dase"/>
</dbReference>
<feature type="domain" description="VOC" evidence="1">
    <location>
        <begin position="2"/>
        <end position="121"/>
    </location>
</feature>
<dbReference type="RefSeq" id="WP_062537216.1">
    <property type="nucleotide sequence ID" value="NZ_DF970221.1"/>
</dbReference>
<dbReference type="SUPFAM" id="SSF54593">
    <property type="entry name" value="Glyoxalase/Bleomycin resistance protein/Dihydroxybiphenyl dioxygenase"/>
    <property type="match status" value="1"/>
</dbReference>
<reference evidence="3" key="2">
    <citation type="submission" date="2015-08" db="EMBL/GenBank/DDBJ databases">
        <title>Complete DNA Sequence of Pseudomonas syringae pv. actinidiae, the Causal Agent of Kiwifruit Canker Disease.</title>
        <authorList>
            <person name="Rikkerink E.H.A."/>
            <person name="Fineran P.C."/>
        </authorList>
    </citation>
    <scope>NUCLEOTIDE SEQUENCE</scope>
    <source>
        <strain evidence="3">SkMP5</strain>
    </source>
</reference>
<dbReference type="Proteomes" id="UP000253740">
    <property type="component" value="Unassembled WGS sequence"/>
</dbReference>
<gene>
    <name evidence="2" type="ORF">MBSD_1702</name>
    <name evidence="3" type="ORF">MBSD_n1933</name>
</gene>
<dbReference type="PANTHER" id="PTHR33993">
    <property type="entry name" value="GLYOXALASE-RELATED"/>
    <property type="match status" value="1"/>
</dbReference>
<dbReference type="InterPro" id="IPR004360">
    <property type="entry name" value="Glyas_Fos-R_dOase_dom"/>
</dbReference>
<accession>A0A0K8QQE1</accession>
<dbReference type="PANTHER" id="PTHR33993:SF2">
    <property type="entry name" value="VOC DOMAIN-CONTAINING PROTEIN"/>
    <property type="match status" value="1"/>
</dbReference>
<dbReference type="AlphaFoldDB" id="A0A0K8QQE1"/>
<dbReference type="EMBL" id="DF952379">
    <property type="protein sequence ID" value="GAN45162.1"/>
    <property type="molecule type" value="Genomic_DNA"/>
</dbReference>
<dbReference type="Gene3D" id="3.10.180.10">
    <property type="entry name" value="2,3-Dihydroxybiphenyl 1,2-Dioxygenase, domain 1"/>
    <property type="match status" value="1"/>
</dbReference>
<sequence length="126" mass="13531">MKPTYFDLSVRDVPQARAFFEQVLGWRFTRFPMPYEYYRIEAGPAGEAGIDGGIGSVKDAPASEDGPTTLITVPVAELDEVVRRVVAAGGRVVEPRMPIPGIGWYATCAEPGGLKFGLIQADGNAS</sequence>
<evidence type="ECO:0000259" key="1">
    <source>
        <dbReference type="PROSITE" id="PS51819"/>
    </source>
</evidence>
<evidence type="ECO:0000313" key="3">
    <source>
        <dbReference type="EMBL" id="GAP66622.1"/>
    </source>
</evidence>
<keyword evidence="4" id="KW-1185">Reference proteome</keyword>
<dbReference type="EMBL" id="DF970221">
    <property type="protein sequence ID" value="GAP66622.1"/>
    <property type="molecule type" value="Genomic_DNA"/>
</dbReference>
<evidence type="ECO:0000313" key="2">
    <source>
        <dbReference type="EMBL" id="GAN45162.1"/>
    </source>
</evidence>
<organism evidence="3">
    <name type="scientific">Mizugakiibacter sediminis</name>
    <dbReference type="NCBI Taxonomy" id="1475481"/>
    <lineage>
        <taxon>Bacteria</taxon>
        <taxon>Pseudomonadati</taxon>
        <taxon>Pseudomonadota</taxon>
        <taxon>Gammaproteobacteria</taxon>
        <taxon>Lysobacterales</taxon>
        <taxon>Rhodanobacteraceae</taxon>
        <taxon>Mizugakiibacter</taxon>
    </lineage>
</organism>
<dbReference type="InterPro" id="IPR052164">
    <property type="entry name" value="Anthracycline_SecMetBiosynth"/>
</dbReference>
<dbReference type="HOGENOM" id="CLU_127592_3_2_6"/>
<dbReference type="CDD" id="cd07247">
    <property type="entry name" value="SgaA_N_like"/>
    <property type="match status" value="1"/>
</dbReference>
<dbReference type="OrthoDB" id="9792323at2"/>
<protein>
    <submittedName>
        <fullName evidence="3">Glyoxalase</fullName>
    </submittedName>
</protein>
<reference evidence="2" key="1">
    <citation type="submission" date="2015-03" db="EMBL/GenBank/DDBJ databases">
        <title>Draft genome sequence of Mizugakiibacter sediminis skMP5.</title>
        <authorList>
            <person name="Watanabe T."/>
            <person name="Kojima H."/>
            <person name="Fukui M."/>
        </authorList>
    </citation>
    <scope>NUCLEOTIDE SEQUENCE</scope>
    <source>
        <strain evidence="2">SkMP5</strain>
    </source>
</reference>
<dbReference type="STRING" id="1475481.GCA_000953855_01974"/>
<dbReference type="InterPro" id="IPR037523">
    <property type="entry name" value="VOC_core"/>
</dbReference>
<proteinExistence type="predicted"/>